<sequence length="146" mass="16091">MGQLTLADLSKKIAEIDFAMLSTHTPGGEIASRPMSNNGDVEYKGDSYFFAHQSTHSVSQIESNPKVTLNYAGAKSLLGKPGIFIAIEGRGEIIRDKAQFKEHWAKDVERYFPEGIDTPGLTLIKVHATRIHYWDGEDEGEVSVPA</sequence>
<dbReference type="PANTHER" id="PTHR34818">
    <property type="entry name" value="PROTEIN BLI-3"/>
    <property type="match status" value="1"/>
</dbReference>
<name>A0ABT1C426_9HYPH</name>
<reference evidence="2 3" key="1">
    <citation type="submission" date="2022-06" db="EMBL/GenBank/DDBJ databases">
        <title>Mesorhizobium sp. strain RP14 Genome sequencing and assembly.</title>
        <authorList>
            <person name="Kim I."/>
        </authorList>
    </citation>
    <scope>NUCLEOTIDE SEQUENCE [LARGE SCALE GENOMIC DNA]</scope>
    <source>
        <strain evidence="3">RP14(2022)</strain>
    </source>
</reference>
<dbReference type="Proteomes" id="UP001205906">
    <property type="component" value="Unassembled WGS sequence"/>
</dbReference>
<keyword evidence="3" id="KW-1185">Reference proteome</keyword>
<comment type="caution">
    <text evidence="2">The sequence shown here is derived from an EMBL/GenBank/DDBJ whole genome shotgun (WGS) entry which is preliminary data.</text>
</comment>
<evidence type="ECO:0000313" key="3">
    <source>
        <dbReference type="Proteomes" id="UP001205906"/>
    </source>
</evidence>
<dbReference type="InterPro" id="IPR012349">
    <property type="entry name" value="Split_barrel_FMN-bd"/>
</dbReference>
<dbReference type="PANTHER" id="PTHR34818:SF1">
    <property type="entry name" value="PROTEIN BLI-3"/>
    <property type="match status" value="1"/>
</dbReference>
<dbReference type="InterPro" id="IPR052917">
    <property type="entry name" value="Stress-Dev_Protein"/>
</dbReference>
<proteinExistence type="predicted"/>
<dbReference type="EMBL" id="JAMXQS010000002">
    <property type="protein sequence ID" value="MCO6048965.1"/>
    <property type="molecule type" value="Genomic_DNA"/>
</dbReference>
<dbReference type="Gene3D" id="2.30.110.10">
    <property type="entry name" value="Electron Transport, Fmn-binding Protein, Chain A"/>
    <property type="match status" value="1"/>
</dbReference>
<organism evidence="2 3">
    <name type="scientific">Mesorhizobium liriopis</name>
    <dbReference type="NCBI Taxonomy" id="2953882"/>
    <lineage>
        <taxon>Bacteria</taxon>
        <taxon>Pseudomonadati</taxon>
        <taxon>Pseudomonadota</taxon>
        <taxon>Alphaproteobacteria</taxon>
        <taxon>Hyphomicrobiales</taxon>
        <taxon>Phyllobacteriaceae</taxon>
        <taxon>Mesorhizobium</taxon>
    </lineage>
</organism>
<dbReference type="SUPFAM" id="SSF50475">
    <property type="entry name" value="FMN-binding split barrel"/>
    <property type="match status" value="1"/>
</dbReference>
<protein>
    <submittedName>
        <fullName evidence="2">Pyridoxamine 5'-phosphate oxidase family protein</fullName>
    </submittedName>
</protein>
<feature type="domain" description="General stress protein FMN-binding split barrel" evidence="1">
    <location>
        <begin position="7"/>
        <end position="137"/>
    </location>
</feature>
<accession>A0ABT1C426</accession>
<evidence type="ECO:0000259" key="1">
    <source>
        <dbReference type="Pfam" id="PF16242"/>
    </source>
</evidence>
<dbReference type="InterPro" id="IPR038725">
    <property type="entry name" value="YdaG_split_barrel_FMN-bd"/>
</dbReference>
<gene>
    <name evidence="2" type="ORF">NGM99_04070</name>
</gene>
<evidence type="ECO:0000313" key="2">
    <source>
        <dbReference type="EMBL" id="MCO6048965.1"/>
    </source>
</evidence>
<dbReference type="RefSeq" id="WP_252816257.1">
    <property type="nucleotide sequence ID" value="NZ_JAMXQS010000002.1"/>
</dbReference>
<dbReference type="Pfam" id="PF16242">
    <property type="entry name" value="Pyrid_ox_like"/>
    <property type="match status" value="1"/>
</dbReference>